<dbReference type="AlphaFoldDB" id="A0A1I0A751"/>
<evidence type="ECO:0000256" key="1">
    <source>
        <dbReference type="ARBA" id="ARBA00004651"/>
    </source>
</evidence>
<feature type="transmembrane region" description="Helical" evidence="8">
    <location>
        <begin position="425"/>
        <end position="450"/>
    </location>
</feature>
<comment type="similarity">
    <text evidence="2 8">Belongs to the lactate permease family.</text>
</comment>
<evidence type="ECO:0000256" key="6">
    <source>
        <dbReference type="ARBA" id="ARBA00022989"/>
    </source>
</evidence>
<feature type="transmembrane region" description="Helical" evidence="8">
    <location>
        <begin position="224"/>
        <end position="246"/>
    </location>
</feature>
<feature type="transmembrane region" description="Helical" evidence="8">
    <location>
        <begin position="100"/>
        <end position="120"/>
    </location>
</feature>
<evidence type="ECO:0000256" key="8">
    <source>
        <dbReference type="RuleBase" id="RU365092"/>
    </source>
</evidence>
<feature type="transmembrane region" description="Helical" evidence="8">
    <location>
        <begin position="6"/>
        <end position="22"/>
    </location>
</feature>
<gene>
    <name evidence="10" type="ORF">SAMN04487771_1001110</name>
</gene>
<comment type="subcellular location">
    <subcellularLocation>
        <location evidence="1 8">Cell membrane</location>
        <topology evidence="1 8">Multi-pass membrane protein</topology>
    </subcellularLocation>
</comment>
<reference evidence="11" key="1">
    <citation type="submission" date="2016-10" db="EMBL/GenBank/DDBJ databases">
        <authorList>
            <person name="Varghese N."/>
            <person name="Submissions S."/>
        </authorList>
    </citation>
    <scope>NUCLEOTIDE SEQUENCE [LARGE SCALE GENOMIC DNA]</scope>
    <source>
        <strain evidence="11">KH1P1</strain>
    </source>
</reference>
<dbReference type="PANTHER" id="PTHR30003">
    <property type="entry name" value="L-LACTATE PERMEASE"/>
    <property type="match status" value="1"/>
</dbReference>
<dbReference type="EMBL" id="FOIL01000001">
    <property type="protein sequence ID" value="SES89819.1"/>
    <property type="molecule type" value="Genomic_DNA"/>
</dbReference>
<evidence type="ECO:0000256" key="5">
    <source>
        <dbReference type="ARBA" id="ARBA00022692"/>
    </source>
</evidence>
<dbReference type="GO" id="GO:0005886">
    <property type="term" value="C:plasma membrane"/>
    <property type="evidence" value="ECO:0007669"/>
    <property type="project" value="UniProtKB-SubCell"/>
</dbReference>
<evidence type="ECO:0000256" key="2">
    <source>
        <dbReference type="ARBA" id="ARBA00010100"/>
    </source>
</evidence>
<feature type="transmembrane region" description="Helical" evidence="8">
    <location>
        <begin position="471"/>
        <end position="489"/>
    </location>
</feature>
<feature type="transmembrane region" description="Helical" evidence="8">
    <location>
        <begin position="27"/>
        <end position="43"/>
    </location>
</feature>
<evidence type="ECO:0000313" key="10">
    <source>
        <dbReference type="EMBL" id="SES89819.1"/>
    </source>
</evidence>
<keyword evidence="11" id="KW-1185">Reference proteome</keyword>
<proteinExistence type="inferred from homology"/>
<accession>A0A1I0A751</accession>
<feature type="transmembrane region" description="Helical" evidence="8">
    <location>
        <begin position="252"/>
        <end position="271"/>
    </location>
</feature>
<feature type="transmembrane region" description="Helical" evidence="8">
    <location>
        <begin position="524"/>
        <end position="541"/>
    </location>
</feature>
<comment type="function">
    <text evidence="8">Uptake of L-lactate across the membrane. Can also transport D-lactate and glycolate.</text>
</comment>
<dbReference type="GO" id="GO:0015295">
    <property type="term" value="F:solute:proton symporter activity"/>
    <property type="evidence" value="ECO:0007669"/>
    <property type="project" value="TreeGrafter"/>
</dbReference>
<name>A0A1I0A751_9FIRM</name>
<dbReference type="PANTHER" id="PTHR30003:SF0">
    <property type="entry name" value="GLYCOLATE PERMEASE GLCA-RELATED"/>
    <property type="match status" value="1"/>
</dbReference>
<evidence type="ECO:0000256" key="4">
    <source>
        <dbReference type="ARBA" id="ARBA00022475"/>
    </source>
</evidence>
<protein>
    <recommendedName>
        <fullName evidence="8">L-lactate permease</fullName>
    </recommendedName>
</protein>
<feature type="transmembrane region" description="Helical" evidence="8">
    <location>
        <begin position="188"/>
        <end position="212"/>
    </location>
</feature>
<keyword evidence="9" id="KW-0175">Coiled coil</keyword>
<dbReference type="Pfam" id="PF02652">
    <property type="entry name" value="Lactate_perm"/>
    <property type="match status" value="2"/>
</dbReference>
<keyword evidence="4 8" id="KW-1003">Cell membrane</keyword>
<dbReference type="InterPro" id="IPR003804">
    <property type="entry name" value="Lactate_perm"/>
</dbReference>
<keyword evidence="7 8" id="KW-0472">Membrane</keyword>
<dbReference type="OrthoDB" id="9761056at2"/>
<dbReference type="Proteomes" id="UP000199820">
    <property type="component" value="Unassembled WGS sequence"/>
</dbReference>
<keyword evidence="3 8" id="KW-0813">Transport</keyword>
<keyword evidence="5 8" id="KW-0812">Transmembrane</keyword>
<feature type="transmembrane region" description="Helical" evidence="8">
    <location>
        <begin position="55"/>
        <end position="79"/>
    </location>
</feature>
<evidence type="ECO:0000256" key="3">
    <source>
        <dbReference type="ARBA" id="ARBA00022448"/>
    </source>
</evidence>
<feature type="coiled-coil region" evidence="9">
    <location>
        <begin position="319"/>
        <end position="354"/>
    </location>
</feature>
<keyword evidence="6 8" id="KW-1133">Transmembrane helix</keyword>
<feature type="transmembrane region" description="Helical" evidence="8">
    <location>
        <begin position="606"/>
        <end position="625"/>
    </location>
</feature>
<dbReference type="GO" id="GO:0015129">
    <property type="term" value="F:lactate transmembrane transporter activity"/>
    <property type="evidence" value="ECO:0007669"/>
    <property type="project" value="UniProtKB-UniRule"/>
</dbReference>
<evidence type="ECO:0000256" key="7">
    <source>
        <dbReference type="ARBA" id="ARBA00023136"/>
    </source>
</evidence>
<evidence type="ECO:0000256" key="9">
    <source>
        <dbReference type="SAM" id="Coils"/>
    </source>
</evidence>
<organism evidence="10 11">
    <name type="scientific">[Clostridium] aminophilum</name>
    <dbReference type="NCBI Taxonomy" id="1526"/>
    <lineage>
        <taxon>Bacteria</taxon>
        <taxon>Bacillati</taxon>
        <taxon>Bacillota</taxon>
        <taxon>Clostridia</taxon>
        <taxon>Lachnospirales</taxon>
        <taxon>Lachnospiraceae</taxon>
    </lineage>
</organism>
<sequence length="627" mass="67867">MYAVLAFIPILFVIGFMVALNVPAKKAIPGGWLICCIIAFLFWKMDVSGLVRQTAIGFLESFSVLLVIFGAVLIMNTLSEAGAMDSIKGMFCGITTDARVQAVMIGFLFGAFIEGAAGFGTPAALAGPLMASVGFHPLAATAIALICNSVPVPFGAVGTPTNTAITVVSDAVVNAGGNSEVFASEVTFYSAVLMALTTLAVLLAVIVIEVFLFAETPEKRRLKYVVEILPFLVYVTVLFNGCYLLIARFLGPELVSLGASAISMSVVLATSRKGVLIPKDKWEFSQSAKGRTNTQSTLFRSGFLVKIQKLMERHFEKKYALLDQEIDSLNRLKEAEMKEVLKEEGIQLKQLEKELDDYWKRQSLIKRLHRKDFLFGVPILRAWVPYILIGIVLALTRVISTLRPDSLVGAMKNIRLAILTPDGEVFWGFAFLWNPGGIFIIVAVCSIFILRMRMVHVRKAWVKSLDQVRGAAIPLMFGVAMVYVLRNSANPSMEVCYLISGKTAGMGSMLTMMADGLGYLFKDFYLWVAPLVGVVGSFISGSNTVSNTLFGGLQFETAALVGLPQVIVLALQNAGGAIGNMICVNNVVSACATTGMSGSEGRIIRLNIIPCLLLWLLLAGCAAMIRV</sequence>
<feature type="transmembrane region" description="Helical" evidence="8">
    <location>
        <begin position="495"/>
        <end position="512"/>
    </location>
</feature>
<dbReference type="RefSeq" id="WP_074647784.1">
    <property type="nucleotide sequence ID" value="NZ_FOIL01000001.1"/>
</dbReference>
<evidence type="ECO:0000313" key="11">
    <source>
        <dbReference type="Proteomes" id="UP000199820"/>
    </source>
</evidence>
<feature type="transmembrane region" description="Helical" evidence="8">
    <location>
        <begin position="373"/>
        <end position="395"/>
    </location>
</feature>